<dbReference type="GO" id="GO:0032259">
    <property type="term" value="P:methylation"/>
    <property type="evidence" value="ECO:0007669"/>
    <property type="project" value="UniProtKB-KW"/>
</dbReference>
<dbReference type="Pfam" id="PF13649">
    <property type="entry name" value="Methyltransf_25"/>
    <property type="match status" value="1"/>
</dbReference>
<protein>
    <submittedName>
        <fullName evidence="3">S-adenosyl-L-methionine-dependent methyltransferase</fullName>
    </submittedName>
</protein>
<reference evidence="3 4" key="1">
    <citation type="submission" date="2024-04" db="EMBL/GenBank/DDBJ databases">
        <title>Symmetric and asymmetric DNA N6-adenine methylation regulates different biological responses in Mucorales.</title>
        <authorList>
            <consortium name="Lawrence Berkeley National Laboratory"/>
            <person name="Lax C."/>
            <person name="Mondo S.J."/>
            <person name="Osorio-Concepcion M."/>
            <person name="Muszewska A."/>
            <person name="Corrochano-Luque M."/>
            <person name="Gutierrez G."/>
            <person name="Riley R."/>
            <person name="Lipzen A."/>
            <person name="Guo J."/>
            <person name="Hundley H."/>
            <person name="Amirebrahimi M."/>
            <person name="Ng V."/>
            <person name="Lorenzo-Gutierrez D."/>
            <person name="Binder U."/>
            <person name="Yang J."/>
            <person name="Song Y."/>
            <person name="Canovas D."/>
            <person name="Navarro E."/>
            <person name="Freitag M."/>
            <person name="Gabaldon T."/>
            <person name="Grigoriev I.V."/>
            <person name="Corrochano L.M."/>
            <person name="Nicolas F.E."/>
            <person name="Garre V."/>
        </authorList>
    </citation>
    <scope>NUCLEOTIDE SEQUENCE [LARGE SCALE GENOMIC DNA]</scope>
    <source>
        <strain evidence="3 4">L51</strain>
    </source>
</reference>
<dbReference type="CDD" id="cd02440">
    <property type="entry name" value="AdoMet_MTases"/>
    <property type="match status" value="1"/>
</dbReference>
<dbReference type="SUPFAM" id="SSF53335">
    <property type="entry name" value="S-adenosyl-L-methionine-dependent methyltransferases"/>
    <property type="match status" value="1"/>
</dbReference>
<feature type="domain" description="Methyltransferase" evidence="2">
    <location>
        <begin position="238"/>
        <end position="335"/>
    </location>
</feature>
<dbReference type="InterPro" id="IPR029063">
    <property type="entry name" value="SAM-dependent_MTases_sf"/>
</dbReference>
<feature type="region of interest" description="Disordered" evidence="1">
    <location>
        <begin position="138"/>
        <end position="165"/>
    </location>
</feature>
<dbReference type="Proteomes" id="UP001448207">
    <property type="component" value="Unassembled WGS sequence"/>
</dbReference>
<name>A0ABR3B5U7_PHYBL</name>
<dbReference type="PANTHER" id="PTHR43591">
    <property type="entry name" value="METHYLTRANSFERASE"/>
    <property type="match status" value="1"/>
</dbReference>
<feature type="compositionally biased region" description="Polar residues" evidence="1">
    <location>
        <begin position="40"/>
        <end position="56"/>
    </location>
</feature>
<keyword evidence="3" id="KW-0808">Transferase</keyword>
<feature type="compositionally biased region" description="Basic residues" evidence="1">
    <location>
        <begin position="1"/>
        <end position="10"/>
    </location>
</feature>
<organism evidence="3 4">
    <name type="scientific">Phycomyces blakesleeanus</name>
    <dbReference type="NCBI Taxonomy" id="4837"/>
    <lineage>
        <taxon>Eukaryota</taxon>
        <taxon>Fungi</taxon>
        <taxon>Fungi incertae sedis</taxon>
        <taxon>Mucoromycota</taxon>
        <taxon>Mucoromycotina</taxon>
        <taxon>Mucoromycetes</taxon>
        <taxon>Mucorales</taxon>
        <taxon>Phycomycetaceae</taxon>
        <taxon>Phycomyces</taxon>
    </lineage>
</organism>
<keyword evidence="3" id="KW-0489">Methyltransferase</keyword>
<evidence type="ECO:0000313" key="4">
    <source>
        <dbReference type="Proteomes" id="UP001448207"/>
    </source>
</evidence>
<dbReference type="Gene3D" id="3.40.50.150">
    <property type="entry name" value="Vaccinia Virus protein VP39"/>
    <property type="match status" value="1"/>
</dbReference>
<dbReference type="InterPro" id="IPR041698">
    <property type="entry name" value="Methyltransf_25"/>
</dbReference>
<dbReference type="GO" id="GO:0008168">
    <property type="term" value="F:methyltransferase activity"/>
    <property type="evidence" value="ECO:0007669"/>
    <property type="project" value="UniProtKB-KW"/>
</dbReference>
<accession>A0ABR3B5U7</accession>
<evidence type="ECO:0000259" key="2">
    <source>
        <dbReference type="Pfam" id="PF13649"/>
    </source>
</evidence>
<dbReference type="PANTHER" id="PTHR43591:SF24">
    <property type="entry name" value="2-METHOXY-6-POLYPRENYL-1,4-BENZOQUINOL METHYLASE, MITOCHONDRIAL"/>
    <property type="match status" value="1"/>
</dbReference>
<feature type="compositionally biased region" description="Polar residues" evidence="1">
    <location>
        <begin position="68"/>
        <end position="79"/>
    </location>
</feature>
<evidence type="ECO:0000313" key="3">
    <source>
        <dbReference type="EMBL" id="KAL0087804.1"/>
    </source>
</evidence>
<comment type="caution">
    <text evidence="3">The sequence shown here is derived from an EMBL/GenBank/DDBJ whole genome shotgun (WGS) entry which is preliminary data.</text>
</comment>
<sequence length="469" mass="53385">MGSTLSKRKDKCTLSDARRASRFSARTSQTSRRDHHSQNETHSQPVIQRIKNASSFNRRHSIEAPRLKNSTDYPNDDTQISQGSSIVAAAIYTAIGLTSIDSECQNTQTSSLPRTLSEWSPERNKYDIVPDIFVSDSDRWATDEPNPSSLIYPDTQDKESRPTRQTKAILARGAPGGAAGSEIPKFPSERILVDLFLSDDHEKAMRKERDRQQRQHYLLKHVWGRNYNVPLKSPSLIIHWCCGTGIWCLELAEEFPDAKVIGIDFKTAPLQNIAETRTNLTFQDITICEGHTGLEGYPDNAVDYVMMRDVWIVNSPIHKWHNILKQVLRILKPGGWIEIIEQDIRVSKPGPSFVILNKYGNMFLENIQARPGILEELEDMLKDTGYTNINSTIVELPLGEWASIPTMRESGYLFKDLSERRFRVFAPWICEYNQLPASVFAETLSKAMDECETSKSRISWHCFLGQKPL</sequence>
<feature type="region of interest" description="Disordered" evidence="1">
    <location>
        <begin position="1"/>
        <end position="79"/>
    </location>
</feature>
<dbReference type="EMBL" id="JBCLYO010000006">
    <property type="protein sequence ID" value="KAL0087804.1"/>
    <property type="molecule type" value="Genomic_DNA"/>
</dbReference>
<gene>
    <name evidence="3" type="ORF">J3Q64DRAFT_1462388</name>
</gene>
<proteinExistence type="predicted"/>
<keyword evidence="4" id="KW-1185">Reference proteome</keyword>
<evidence type="ECO:0000256" key="1">
    <source>
        <dbReference type="SAM" id="MobiDB-lite"/>
    </source>
</evidence>